<dbReference type="GO" id="GO:0006508">
    <property type="term" value="P:proteolysis"/>
    <property type="evidence" value="ECO:0007669"/>
    <property type="project" value="InterPro"/>
</dbReference>
<evidence type="ECO:0000256" key="1">
    <source>
        <dbReference type="ARBA" id="ARBA00000451"/>
    </source>
</evidence>
<feature type="region of interest" description="Disordered" evidence="5">
    <location>
        <begin position="1758"/>
        <end position="1780"/>
    </location>
</feature>
<feature type="region of interest" description="Disordered" evidence="5">
    <location>
        <begin position="1"/>
        <end position="33"/>
    </location>
</feature>
<dbReference type="Gene3D" id="1.25.40.10">
    <property type="entry name" value="Tetratricopeptide repeat domain"/>
    <property type="match status" value="1"/>
</dbReference>
<dbReference type="GO" id="GO:0051307">
    <property type="term" value="P:meiotic chromosome separation"/>
    <property type="evidence" value="ECO:0007669"/>
    <property type="project" value="TreeGrafter"/>
</dbReference>
<sequence length="2169" mass="237796">MPPRRTTTSRNASTAIPTASSRTTSRTKTATPSAVDALASTLASNLTLSDKSSKGKQKVAASPPDPEEQCLAAMRAVNASSKRLSGIVAGGWKPYDNEKRKKGGLSVEDVRKLVDEVAGDLRFLREMKAGSLDIERAASSIIGKILSLEMYDAALPCVMDMHDALARLYCPSFNRPPETGGDYFLTLPPLADGDPPPSEIVISLICSYFVHALSTFCAALGISPPLPHSLSVNEFGRLVQAGLAPGSFRNWLPFFASDPSRGKIADSACTKIYTIFTKTCSALISLPSPPRSTANASPSAVFRMRVFSLSCLAQTSPGTIEADAFWGEVGKVVAEYKDDKAEPRHGLVLSSITSLVDVVEMRSDKGTYLDPQGKRFRQVLDGWLSIAKTANDHSSLDRISRLLSSSTTIVTSHESNSSGSSQPNQSLTVEAMRLCALLSKLEAALSRDASQSTEGADVPGTDIDALDECSSFLTLALQNSEGEAGPEKQIVDKVYRAFDRVRRVAIRVIEAHQATPAGDRRPAEDATQSLQRCSEALGTALTASKGQATSSGGQSMLLSWLDTLYVLAKSTLVLQMPDTFDAAYAWLDRGLIFFSDEPHPLYANHLRILGGAFYNLSGILYRSGRYAFAIRFMERGCALGTRALDCRKRQHSAGETPETDRDRESWIALEEGLYKRWELLGVCHAKIGDRKPAYDAFLQAIKSYPFFKSSFVDVARRTPAALLFSSFPAASETLPSSSPFHPAAVTQLGILVDRITYMGTCELLLEPREISLRSSFNFQDDTTRIIVGALLERQVQSLESSRYKSTVKKTMSALLGDALDSYPLEGNMPLRRSGVWLKWLEGSYFGGEEFDGIQVNAEGICQEVTQLLSREIISPKQIVAPAKKAMGRSTTRVKTTAKKSVKISVLPPVTPKPRRGLLASSSADILTHSSSHAQLSSIPLNGFAKLCDLLHMVSQLLGLLGHVVIKIHILNVTRKLCERYPDGKPEDFVQISLDLGHEYAMLGKTERAANIYASVRHHLTTDIPDELKALYYLRYAELLGTIGNVLKGSSTYCEATGLLERLESEDERTMTTVDRVNRRVTTLERVAVAATSFAALQYSKDDPTASLNGLLQALRLYHRAIDTFTRLAPPPKSSALDNPFDMSDMKDALSAAKTNSPGSHQSPVPDNPPRKTYARRNTLSSLEWRIATGLLSTLFALGQAYLSRGSVREAEYFVLQAKDLAESLNASAMICRALTRLGELKLCMGKVDEAHECLRNAADLVEDGVGGVDAADLRRLKGELTVKVHGEGDNHARKSYEEAMKMLEDLDELLVAHDNSIIGNRRSSAVSPRSSLSPQHDSLMPSLVVSVLRKNIALLHGAGEEYSALLDRLRTLPTNAETKAEESSLFAKLTLDDAYARFKADMLLGSLAESTITLPMGMTGERMTASATTQDILSTLSAAEKLFWSDLALVARRGKVSHVRDAVVSLALIKAFQTSLGQSKRTGTFLTARLLDSSAAITIRREMLEVIQHKFVDALAQDDMQWPLITANGSVMSPLAKSVSAKSRQMLRRQSGSPTPGSSSLTDDDSPRVEDSSKAYWDFIASRYKAQLYEPSTLRASQTSFLPPHWTVISVTLTSDQKSLFVTRQRRANEPLIFCIPLKGRRESEEDDEDDEVESRPLTEGGQMGYMEVLQELNEVVRLSDEGTRGASKVDKDDKHARAKWWKDRRDLDKRLQTLLENIEFCWLGAFKTIFSEPSAIPPSVLSSFRSRLESIFVRTLLPPAPGPPPSRPKHKAKSSSSGKNAVRLAVTLSDALLETFANLSPTAPAEELEDLAYFILDLYAFHGGPQMGVVVAEVDMDQLVIDLRGALEEVSAGRQKHIDKLEKSGKFDDGDYHTFLVLDKNVQSIPWECIPILRGRSVSRIPSMEFLIDRILYAKHERGLPLTNGTPISASSTPERVIDDDEDEEADQLPGSDLTGDTIVDRITVDPRNTLVILNPSGDLKNTEGRFVDWVAQMQQAIGWQAIIGRKPSENEMVNALETKDLVIYFGHGGAEQYIRSHKIRHLQRCAATMLWGCSSGTLRDMGEFDRVGTPLNYVMAGCPTLVANLWDVTDRDIDKFSQEVFDKIHLAEVDEVRSWQSTRSALPGEKGASGGTKPVSIVRAIAQSRGVCKLQYLTGAAPVVYGIPFYL</sequence>
<feature type="region of interest" description="Disordered" evidence="5">
    <location>
        <begin position="1640"/>
        <end position="1660"/>
    </location>
</feature>
<organism evidence="7 8">
    <name type="scientific">Steccherinum ochraceum</name>
    <dbReference type="NCBI Taxonomy" id="92696"/>
    <lineage>
        <taxon>Eukaryota</taxon>
        <taxon>Fungi</taxon>
        <taxon>Dikarya</taxon>
        <taxon>Basidiomycota</taxon>
        <taxon>Agaricomycotina</taxon>
        <taxon>Agaricomycetes</taxon>
        <taxon>Polyporales</taxon>
        <taxon>Steccherinaceae</taxon>
        <taxon>Steccherinum</taxon>
    </lineage>
</organism>
<evidence type="ECO:0000256" key="3">
    <source>
        <dbReference type="ARBA" id="ARBA00022801"/>
    </source>
</evidence>
<evidence type="ECO:0000313" key="7">
    <source>
        <dbReference type="EMBL" id="TCD70963.1"/>
    </source>
</evidence>
<comment type="caution">
    <text evidence="7">The sequence shown here is derived from an EMBL/GenBank/DDBJ whole genome shotgun (WGS) entry which is preliminary data.</text>
</comment>
<dbReference type="InterPro" id="IPR011990">
    <property type="entry name" value="TPR-like_helical_dom_sf"/>
</dbReference>
<dbReference type="InterPro" id="IPR030397">
    <property type="entry name" value="SEPARIN_core_dom"/>
</dbReference>
<feature type="region of interest" description="Disordered" evidence="5">
    <location>
        <begin position="47"/>
        <end position="66"/>
    </location>
</feature>
<dbReference type="InterPro" id="IPR005314">
    <property type="entry name" value="Peptidase_C50"/>
</dbReference>
<feature type="region of interest" description="Disordered" evidence="5">
    <location>
        <begin position="1150"/>
        <end position="1173"/>
    </location>
</feature>
<feature type="region of interest" description="Disordered" evidence="5">
    <location>
        <begin position="1924"/>
        <end position="1954"/>
    </location>
</feature>
<feature type="compositionally biased region" description="Low complexity" evidence="5">
    <location>
        <begin position="1551"/>
        <end position="1561"/>
    </location>
</feature>
<proteinExistence type="predicted"/>
<evidence type="ECO:0000256" key="5">
    <source>
        <dbReference type="SAM" id="MobiDB-lite"/>
    </source>
</evidence>
<dbReference type="EC" id="3.4.22.49" evidence="2"/>
<evidence type="ECO:0000256" key="2">
    <source>
        <dbReference type="ARBA" id="ARBA00012489"/>
    </source>
</evidence>
<keyword evidence="8" id="KW-1185">Reference proteome</keyword>
<dbReference type="GO" id="GO:0072686">
    <property type="term" value="C:mitotic spindle"/>
    <property type="evidence" value="ECO:0007669"/>
    <property type="project" value="TreeGrafter"/>
</dbReference>
<dbReference type="Proteomes" id="UP000292702">
    <property type="component" value="Unassembled WGS sequence"/>
</dbReference>
<name>A0A4R0RU11_9APHY</name>
<dbReference type="GO" id="GO:0005737">
    <property type="term" value="C:cytoplasm"/>
    <property type="evidence" value="ECO:0007669"/>
    <property type="project" value="TreeGrafter"/>
</dbReference>
<gene>
    <name evidence="7" type="ORF">EIP91_000870</name>
</gene>
<feature type="compositionally biased region" description="Polar residues" evidence="5">
    <location>
        <begin position="1924"/>
        <end position="1935"/>
    </location>
</feature>
<dbReference type="PROSITE" id="PS51700">
    <property type="entry name" value="SEPARIN"/>
    <property type="match status" value="1"/>
</dbReference>
<dbReference type="STRING" id="92696.A0A4R0RU11"/>
<dbReference type="PANTHER" id="PTHR12792:SF0">
    <property type="entry name" value="SEPARIN"/>
    <property type="match status" value="1"/>
</dbReference>
<accession>A0A4R0RU11</accession>
<dbReference type="GO" id="GO:0005634">
    <property type="term" value="C:nucleus"/>
    <property type="evidence" value="ECO:0007669"/>
    <property type="project" value="InterPro"/>
</dbReference>
<dbReference type="SMART" id="SM00028">
    <property type="entry name" value="TPR"/>
    <property type="match status" value="4"/>
</dbReference>
<dbReference type="Pfam" id="PF03568">
    <property type="entry name" value="Separin_C"/>
    <property type="match status" value="1"/>
</dbReference>
<evidence type="ECO:0000256" key="4">
    <source>
        <dbReference type="ARBA" id="ARBA00022829"/>
    </source>
</evidence>
<evidence type="ECO:0000259" key="6">
    <source>
        <dbReference type="PROSITE" id="PS51700"/>
    </source>
</evidence>
<dbReference type="InterPro" id="IPR019734">
    <property type="entry name" value="TPR_rpt"/>
</dbReference>
<feature type="compositionally biased region" description="Polar residues" evidence="5">
    <location>
        <begin position="1152"/>
        <end position="1164"/>
    </location>
</feature>
<protein>
    <recommendedName>
        <fullName evidence="2">separase</fullName>
        <ecNumber evidence="2">3.4.22.49</ecNumber>
    </recommendedName>
</protein>
<keyword evidence="4" id="KW-0159">Chromosome partition</keyword>
<feature type="region of interest" description="Disordered" evidence="5">
    <location>
        <begin position="1543"/>
        <end position="1570"/>
    </location>
</feature>
<comment type="catalytic activity">
    <reaction evidence="1">
        <text>All bonds known to be hydrolyzed by this endopeptidase have arginine in P1 and an acidic residue in P4. P6 is often occupied by an acidic residue or by a hydroxy-amino-acid residue, the phosphorylation of which enhances cleavage.</text>
        <dbReference type="EC" id="3.4.22.49"/>
    </reaction>
</comment>
<feature type="domain" description="Peptidase C50" evidence="6">
    <location>
        <begin position="1968"/>
        <end position="2066"/>
    </location>
</feature>
<dbReference type="SUPFAM" id="SSF48452">
    <property type="entry name" value="TPR-like"/>
    <property type="match status" value="1"/>
</dbReference>
<evidence type="ECO:0000313" key="8">
    <source>
        <dbReference type="Proteomes" id="UP000292702"/>
    </source>
</evidence>
<dbReference type="OrthoDB" id="10255632at2759"/>
<feature type="compositionally biased region" description="Acidic residues" evidence="5">
    <location>
        <begin position="1939"/>
        <end position="1948"/>
    </location>
</feature>
<dbReference type="EMBL" id="RWJN01000012">
    <property type="protein sequence ID" value="TCD70963.1"/>
    <property type="molecule type" value="Genomic_DNA"/>
</dbReference>
<dbReference type="GO" id="GO:0044732">
    <property type="term" value="C:mitotic spindle pole body"/>
    <property type="evidence" value="ECO:0007669"/>
    <property type="project" value="TreeGrafter"/>
</dbReference>
<keyword evidence="3" id="KW-0378">Hydrolase</keyword>
<dbReference type="PANTHER" id="PTHR12792">
    <property type="entry name" value="EXTRA SPINDLE POLES 1-RELATED"/>
    <property type="match status" value="1"/>
</dbReference>
<reference evidence="7 8" key="1">
    <citation type="submission" date="2018-11" db="EMBL/GenBank/DDBJ databases">
        <title>Genome assembly of Steccherinum ochraceum LE-BIN_3174, the white-rot fungus of the Steccherinaceae family (The Residual Polyporoid clade, Polyporales, Basidiomycota).</title>
        <authorList>
            <person name="Fedorova T.V."/>
            <person name="Glazunova O.A."/>
            <person name="Landesman E.O."/>
            <person name="Moiseenko K.V."/>
            <person name="Psurtseva N.V."/>
            <person name="Savinova O.S."/>
            <person name="Shakhova N.V."/>
            <person name="Tyazhelova T.V."/>
            <person name="Vasina D.V."/>
        </authorList>
    </citation>
    <scope>NUCLEOTIDE SEQUENCE [LARGE SCALE GENOMIC DNA]</scope>
    <source>
        <strain evidence="7 8">LE-BIN_3174</strain>
    </source>
</reference>
<dbReference type="GO" id="GO:0004197">
    <property type="term" value="F:cysteine-type endopeptidase activity"/>
    <property type="evidence" value="ECO:0007669"/>
    <property type="project" value="InterPro"/>
</dbReference>